<dbReference type="AlphaFoldDB" id="A0AAV3Z2Q6"/>
<comment type="caution">
    <text evidence="1">The sequence shown here is derived from an EMBL/GenBank/DDBJ whole genome shotgun (WGS) entry which is preliminary data.</text>
</comment>
<accession>A0AAV3Z2Q6</accession>
<dbReference type="EMBL" id="BLXT01001882">
    <property type="protein sequence ID" value="GFN88776.1"/>
    <property type="molecule type" value="Genomic_DNA"/>
</dbReference>
<proteinExistence type="predicted"/>
<protein>
    <submittedName>
        <fullName evidence="1">Uncharacterized protein</fullName>
    </submittedName>
</protein>
<gene>
    <name evidence="1" type="ORF">PoB_001528200</name>
</gene>
<sequence length="85" mass="9152">MWTAQASPLINLTPPLHTRLATMDRICNGSTIHSKGSNSRIQTGHPGTTLAECAQTNSPSYWAGPAPVDPDWMFASLTTELTQVT</sequence>
<keyword evidence="2" id="KW-1185">Reference proteome</keyword>
<dbReference type="Proteomes" id="UP000735302">
    <property type="component" value="Unassembled WGS sequence"/>
</dbReference>
<reference evidence="1 2" key="1">
    <citation type="journal article" date="2021" name="Elife">
        <title>Chloroplast acquisition without the gene transfer in kleptoplastic sea slugs, Plakobranchus ocellatus.</title>
        <authorList>
            <person name="Maeda T."/>
            <person name="Takahashi S."/>
            <person name="Yoshida T."/>
            <person name="Shimamura S."/>
            <person name="Takaki Y."/>
            <person name="Nagai Y."/>
            <person name="Toyoda A."/>
            <person name="Suzuki Y."/>
            <person name="Arimoto A."/>
            <person name="Ishii H."/>
            <person name="Satoh N."/>
            <person name="Nishiyama T."/>
            <person name="Hasebe M."/>
            <person name="Maruyama T."/>
            <person name="Minagawa J."/>
            <person name="Obokata J."/>
            <person name="Shigenobu S."/>
        </authorList>
    </citation>
    <scope>NUCLEOTIDE SEQUENCE [LARGE SCALE GENOMIC DNA]</scope>
</reference>
<evidence type="ECO:0000313" key="1">
    <source>
        <dbReference type="EMBL" id="GFN88776.1"/>
    </source>
</evidence>
<organism evidence="1 2">
    <name type="scientific">Plakobranchus ocellatus</name>
    <dbReference type="NCBI Taxonomy" id="259542"/>
    <lineage>
        <taxon>Eukaryota</taxon>
        <taxon>Metazoa</taxon>
        <taxon>Spiralia</taxon>
        <taxon>Lophotrochozoa</taxon>
        <taxon>Mollusca</taxon>
        <taxon>Gastropoda</taxon>
        <taxon>Heterobranchia</taxon>
        <taxon>Euthyneura</taxon>
        <taxon>Panpulmonata</taxon>
        <taxon>Sacoglossa</taxon>
        <taxon>Placobranchoidea</taxon>
        <taxon>Plakobranchidae</taxon>
        <taxon>Plakobranchus</taxon>
    </lineage>
</organism>
<name>A0AAV3Z2Q6_9GAST</name>
<evidence type="ECO:0000313" key="2">
    <source>
        <dbReference type="Proteomes" id="UP000735302"/>
    </source>
</evidence>